<dbReference type="InterPro" id="IPR004210">
    <property type="entry name" value="BESS_motif"/>
</dbReference>
<evidence type="ECO:0008006" key="7">
    <source>
        <dbReference type="Google" id="ProtNLM"/>
    </source>
</evidence>
<dbReference type="PANTHER" id="PTHR12243">
    <property type="entry name" value="MADF DOMAIN TRANSCRIPTION FACTOR"/>
    <property type="match status" value="1"/>
</dbReference>
<dbReference type="InterPro" id="IPR006578">
    <property type="entry name" value="MADF-dom"/>
</dbReference>
<comment type="subcellular location">
    <subcellularLocation>
        <location evidence="1">Nucleus</location>
    </subcellularLocation>
</comment>
<dbReference type="GeneID" id="126884871"/>
<dbReference type="SMART" id="SM00595">
    <property type="entry name" value="MADF"/>
    <property type="match status" value="1"/>
</dbReference>
<proteinExistence type="predicted"/>
<dbReference type="Proteomes" id="UP001652700">
    <property type="component" value="Unplaced"/>
</dbReference>
<sequence>MADDENKNIQLVLEVEKRPCLYNTTLSNYSPRTETDKAWAEIGRIMEMTGAACKEKWRNLRVVFMRHLKPLPSGSGRKKKKPYYLFDYMQFLTPYVRPIKLPEAGTLPSTSTEDTETHATIDVSNDVPEDLAESEQSKEPTSPGMHNSTIIQHSSNSKRKKFSFQETDKCFLNYLKDKSTKSSTETSTDSIMSFLNSLAPELREMNMHQFKIFKRRTLSLIDDILNPPSTSPESETMSAVTTLSNEKSRDTICSPRPYGSPS</sequence>
<evidence type="ECO:0000313" key="6">
    <source>
        <dbReference type="Proteomes" id="UP001652700"/>
    </source>
</evidence>
<keyword evidence="6" id="KW-1185">Reference proteome</keyword>
<accession>A0ABM5KAB7</accession>
<evidence type="ECO:0000256" key="2">
    <source>
        <dbReference type="SAM" id="MobiDB-lite"/>
    </source>
</evidence>
<dbReference type="Pfam" id="PF10545">
    <property type="entry name" value="MADF_DNA_bdg"/>
    <property type="match status" value="1"/>
</dbReference>
<reference evidence="5" key="1">
    <citation type="submission" date="2025-05" db="UniProtKB">
        <authorList>
            <consortium name="EnsemblMetazoa"/>
        </authorList>
    </citation>
    <scope>IDENTIFICATION</scope>
</reference>
<evidence type="ECO:0000256" key="1">
    <source>
        <dbReference type="PROSITE-ProRule" id="PRU00371"/>
    </source>
</evidence>
<feature type="compositionally biased region" description="Polar residues" evidence="2">
    <location>
        <begin position="144"/>
        <end position="155"/>
    </location>
</feature>
<dbReference type="RefSeq" id="XP_050507136.1">
    <property type="nucleotide sequence ID" value="XM_050651179.1"/>
</dbReference>
<keyword evidence="1" id="KW-0539">Nucleus</keyword>
<dbReference type="EnsemblMetazoa" id="XM_050651179.1">
    <property type="protein sequence ID" value="XP_050507136.1"/>
    <property type="gene ID" value="LOC126884871"/>
</dbReference>
<evidence type="ECO:0000259" key="3">
    <source>
        <dbReference type="PROSITE" id="PS51029"/>
    </source>
</evidence>
<dbReference type="PANTHER" id="PTHR12243:SF60">
    <property type="entry name" value="SI:CH211-15D5.12-RELATED"/>
    <property type="match status" value="1"/>
</dbReference>
<dbReference type="PROSITE" id="PS51029">
    <property type="entry name" value="MADF"/>
    <property type="match status" value="1"/>
</dbReference>
<dbReference type="InterPro" id="IPR039353">
    <property type="entry name" value="TF_Adf1"/>
</dbReference>
<feature type="domain" description="MADF" evidence="3">
    <location>
        <begin position="10"/>
        <end position="97"/>
    </location>
</feature>
<evidence type="ECO:0000313" key="5">
    <source>
        <dbReference type="EnsemblMetazoa" id="XP_050507136.1"/>
    </source>
</evidence>
<dbReference type="PROSITE" id="PS51031">
    <property type="entry name" value="BESS"/>
    <property type="match status" value="1"/>
</dbReference>
<feature type="region of interest" description="Disordered" evidence="2">
    <location>
        <begin position="106"/>
        <end position="161"/>
    </location>
</feature>
<feature type="compositionally biased region" description="Low complexity" evidence="2">
    <location>
        <begin position="227"/>
        <end position="236"/>
    </location>
</feature>
<feature type="region of interest" description="Disordered" evidence="2">
    <location>
        <begin position="225"/>
        <end position="262"/>
    </location>
</feature>
<evidence type="ECO:0000259" key="4">
    <source>
        <dbReference type="PROSITE" id="PS51031"/>
    </source>
</evidence>
<organism evidence="5 6">
    <name type="scientific">Diabrotica virgifera virgifera</name>
    <name type="common">western corn rootworm</name>
    <dbReference type="NCBI Taxonomy" id="50390"/>
    <lineage>
        <taxon>Eukaryota</taxon>
        <taxon>Metazoa</taxon>
        <taxon>Ecdysozoa</taxon>
        <taxon>Arthropoda</taxon>
        <taxon>Hexapoda</taxon>
        <taxon>Insecta</taxon>
        <taxon>Pterygota</taxon>
        <taxon>Neoptera</taxon>
        <taxon>Endopterygota</taxon>
        <taxon>Coleoptera</taxon>
        <taxon>Polyphaga</taxon>
        <taxon>Cucujiformia</taxon>
        <taxon>Chrysomeloidea</taxon>
        <taxon>Chrysomelidae</taxon>
        <taxon>Galerucinae</taxon>
        <taxon>Diabroticina</taxon>
        <taxon>Diabroticites</taxon>
        <taxon>Diabrotica</taxon>
    </lineage>
</organism>
<protein>
    <recommendedName>
        <fullName evidence="7">Transcription factor Adf-1-like</fullName>
    </recommendedName>
</protein>
<name>A0ABM5KAB7_DIAVI</name>
<feature type="domain" description="BESS" evidence="4">
    <location>
        <begin position="188"/>
        <end position="227"/>
    </location>
</feature>